<feature type="region of interest" description="Disordered" evidence="1">
    <location>
        <begin position="751"/>
        <end position="791"/>
    </location>
</feature>
<evidence type="ECO:0000256" key="1">
    <source>
        <dbReference type="SAM" id="MobiDB-lite"/>
    </source>
</evidence>
<gene>
    <name evidence="3" type="ORF">FSB_LOCUS43166</name>
</gene>
<accession>A0A2N9HUA5</accession>
<evidence type="ECO:0000259" key="2">
    <source>
        <dbReference type="Pfam" id="PF10551"/>
    </source>
</evidence>
<dbReference type="AlphaFoldDB" id="A0A2N9HUA5"/>
<dbReference type="EMBL" id="OIVN01004069">
    <property type="protein sequence ID" value="SPD15284.1"/>
    <property type="molecule type" value="Genomic_DNA"/>
</dbReference>
<reference evidence="3" key="1">
    <citation type="submission" date="2018-02" db="EMBL/GenBank/DDBJ databases">
        <authorList>
            <person name="Cohen D.B."/>
            <person name="Kent A.D."/>
        </authorList>
    </citation>
    <scope>NUCLEOTIDE SEQUENCE</scope>
</reference>
<organism evidence="3">
    <name type="scientific">Fagus sylvatica</name>
    <name type="common">Beechnut</name>
    <dbReference type="NCBI Taxonomy" id="28930"/>
    <lineage>
        <taxon>Eukaryota</taxon>
        <taxon>Viridiplantae</taxon>
        <taxon>Streptophyta</taxon>
        <taxon>Embryophyta</taxon>
        <taxon>Tracheophyta</taxon>
        <taxon>Spermatophyta</taxon>
        <taxon>Magnoliopsida</taxon>
        <taxon>eudicotyledons</taxon>
        <taxon>Gunneridae</taxon>
        <taxon>Pentapetalae</taxon>
        <taxon>rosids</taxon>
        <taxon>fabids</taxon>
        <taxon>Fagales</taxon>
        <taxon>Fagaceae</taxon>
        <taxon>Fagus</taxon>
    </lineage>
</organism>
<feature type="domain" description="MULE transposase" evidence="2">
    <location>
        <begin position="389"/>
        <end position="489"/>
    </location>
</feature>
<proteinExistence type="predicted"/>
<evidence type="ECO:0000313" key="3">
    <source>
        <dbReference type="EMBL" id="SPD15284.1"/>
    </source>
</evidence>
<dbReference type="PANTHER" id="PTHR31973">
    <property type="entry name" value="POLYPROTEIN, PUTATIVE-RELATED"/>
    <property type="match status" value="1"/>
</dbReference>
<dbReference type="InterPro" id="IPR018289">
    <property type="entry name" value="MULE_transposase_dom"/>
</dbReference>
<sequence length="791" mass="91253">MAPIIIYVHYNGEITNSHEGIQYQGEHAKTKIIRLKHRISKLSKLKKQICKALELDHHLHVMTITYRHPHIILNNVAQFIPVLITSDDDVNLIFDVHNAWPQLAVIELYIVVEPITQHDLTQPLITPSHEGQTLTEECGPNNQHHYVPSEQSHLDEQVIMNAQTLQVDHLDDEFIDRIVSESRHHLDVDDQYEDSDIEIAISGGGVDGEEEHAMPSYPIMEAPSPAFIANTWDNIIVPSNDEVQCVSVWKRGMELSKGMLFNNKDELQFAVRAYSIDKNQSYKIHHLVKIDPAAKLKLLTAEIKEIWGQDVSYFKIWNAKQKAIGNIYGDWDKSYEELPSFCWKYKIEIQVHKWNTKTFIPTMQVLNFFHRVFWAFGPCITGFQHCRPVISIDGTHLYDRYEGKLLIVMATEANNEVYPLAFAVVESENGDSWSWFLDCIRKHVTSRKHLCIISDRHGGILHAINGRTVDDWRGDNGHHRYCIRHFASNFNKRFKDKRLKNMIMRAGSANQIRKFDMTMEVIKRYNEEARIELDTIPKELWALAHDNGLRYGAMTTNLSECFNGVLKGARSLPITAMVQYIFFKLVSYFDAKRNQTQAQLDDGQVFSEYATDIFEKNKEKAAKHGPVTRYDRRSGIFAVQTPVNAFSANRGNHIQVVNLFEKNYTYGKWQLYRIPYSHAIATCNNVSVDVQQFIDPFYTLTERLACYDHSFMPIHDKGYWRNVEGPRLIPNLAQKRGRGRPKATRIRNEMDWTERQSGRPSCGICREEGHNRRRCPNANPTSTSGSGRGAN</sequence>
<dbReference type="PANTHER" id="PTHR31973:SF195">
    <property type="entry name" value="MUDR FAMILY TRANSPOSASE"/>
    <property type="match status" value="1"/>
</dbReference>
<name>A0A2N9HUA5_FAGSY</name>
<protein>
    <recommendedName>
        <fullName evidence="2">MULE transposase domain-containing protein</fullName>
    </recommendedName>
</protein>
<dbReference type="Pfam" id="PF10551">
    <property type="entry name" value="MULE"/>
    <property type="match status" value="1"/>
</dbReference>